<evidence type="ECO:0000259" key="3">
    <source>
        <dbReference type="Pfam" id="PF13439"/>
    </source>
</evidence>
<reference evidence="4 5" key="1">
    <citation type="submission" date="2018-01" db="EMBL/GenBank/DDBJ databases">
        <title>Genome Sequencing and Assembly of Anaerobacter polyendosporus strain CT4.</title>
        <authorList>
            <person name="Tachaapaikoon C."/>
            <person name="Sutheeworapong S."/>
            <person name="Jenjaroenpun P."/>
            <person name="Wongsurawat T."/>
            <person name="Nookeaw I."/>
            <person name="Cheawchanlertfa P."/>
            <person name="Kosugi A."/>
            <person name="Cheevadhanarak S."/>
            <person name="Ratanakhanokchai K."/>
        </authorList>
    </citation>
    <scope>NUCLEOTIDE SEQUENCE [LARGE SCALE GENOMIC DNA]</scope>
    <source>
        <strain evidence="4 5">CT4</strain>
    </source>
</reference>
<evidence type="ECO:0000256" key="1">
    <source>
        <dbReference type="ARBA" id="ARBA00022679"/>
    </source>
</evidence>
<dbReference type="SUPFAM" id="SSF53756">
    <property type="entry name" value="UDP-Glycosyltransferase/glycogen phosphorylase"/>
    <property type="match status" value="1"/>
</dbReference>
<keyword evidence="5" id="KW-1185">Reference proteome</keyword>
<dbReference type="OrthoDB" id="9795068at2"/>
<feature type="domain" description="Glycosyltransferase subfamily 4-like N-terminal" evidence="3">
    <location>
        <begin position="26"/>
        <end position="184"/>
    </location>
</feature>
<evidence type="ECO:0000259" key="2">
    <source>
        <dbReference type="Pfam" id="PF00534"/>
    </source>
</evidence>
<dbReference type="InterPro" id="IPR001296">
    <property type="entry name" value="Glyco_trans_1"/>
</dbReference>
<dbReference type="AlphaFoldDB" id="A0A410DVC5"/>
<accession>A0A410DVC5</accession>
<protein>
    <submittedName>
        <fullName evidence="4">Glycosyltransferase family 1 protein</fullName>
    </submittedName>
</protein>
<feature type="domain" description="Glycosyl transferase family 1" evidence="2">
    <location>
        <begin position="189"/>
        <end position="363"/>
    </location>
</feature>
<sequence length="387" mass="45117">MYTEPDSSMITILFLSWRDINAPKKGGAEVYTHEMLKRIDHSKYRIIHFSPMFEGAKEEEIIDNILYLRKGNELTSILEAIKFYRLNRSTIDFVVDQCNTHRFFTRFWVEDKKRIFFIHQLTREIWHINTKFPLNIAGYHTEDALLRLSKNDYTITVSQSTKNDLIDVGFNPNKVYILPEGIEFEHVKKEDFLAKETVPTFIYVGRFAKYKGIDDSIKAFALLKTIYSSAKLWIVGKKNENYIAERLKPILDREKLSYGDEGENKDVTFFGFVSAEKKLELMSRSHALLFPSQREGWGLIVTEAAAVGTPSITYNSPGIVDAVDFGKAGYLCEKNNVLSLAEFMERVIINKDEYEQYRNRAYEFSLKFHWRNTAKAFEDFMEVVRKG</sequence>
<keyword evidence="1 4" id="KW-0808">Transferase</keyword>
<organism evidence="4 5">
    <name type="scientific">Clostridium manihotivorum</name>
    <dbReference type="NCBI Taxonomy" id="2320868"/>
    <lineage>
        <taxon>Bacteria</taxon>
        <taxon>Bacillati</taxon>
        <taxon>Bacillota</taxon>
        <taxon>Clostridia</taxon>
        <taxon>Eubacteriales</taxon>
        <taxon>Clostridiaceae</taxon>
        <taxon>Clostridium</taxon>
    </lineage>
</organism>
<dbReference type="EMBL" id="CP025746">
    <property type="protein sequence ID" value="QAA32938.1"/>
    <property type="molecule type" value="Genomic_DNA"/>
</dbReference>
<name>A0A410DVC5_9CLOT</name>
<dbReference type="CDD" id="cd03801">
    <property type="entry name" value="GT4_PimA-like"/>
    <property type="match status" value="1"/>
</dbReference>
<dbReference type="GO" id="GO:0016757">
    <property type="term" value="F:glycosyltransferase activity"/>
    <property type="evidence" value="ECO:0007669"/>
    <property type="project" value="InterPro"/>
</dbReference>
<dbReference type="Gene3D" id="3.40.50.2000">
    <property type="entry name" value="Glycogen Phosphorylase B"/>
    <property type="match status" value="2"/>
</dbReference>
<dbReference type="PANTHER" id="PTHR46401">
    <property type="entry name" value="GLYCOSYLTRANSFERASE WBBK-RELATED"/>
    <property type="match status" value="1"/>
</dbReference>
<proteinExistence type="predicted"/>
<dbReference type="Pfam" id="PF00534">
    <property type="entry name" value="Glycos_transf_1"/>
    <property type="match status" value="1"/>
</dbReference>
<dbReference type="GO" id="GO:0009103">
    <property type="term" value="P:lipopolysaccharide biosynthetic process"/>
    <property type="evidence" value="ECO:0007669"/>
    <property type="project" value="TreeGrafter"/>
</dbReference>
<dbReference type="KEGG" id="cmah:C1I91_15540"/>
<dbReference type="PANTHER" id="PTHR46401:SF2">
    <property type="entry name" value="GLYCOSYLTRANSFERASE WBBK-RELATED"/>
    <property type="match status" value="1"/>
</dbReference>
<evidence type="ECO:0000313" key="4">
    <source>
        <dbReference type="EMBL" id="QAA32938.1"/>
    </source>
</evidence>
<evidence type="ECO:0000313" key="5">
    <source>
        <dbReference type="Proteomes" id="UP000286268"/>
    </source>
</evidence>
<dbReference type="InterPro" id="IPR028098">
    <property type="entry name" value="Glyco_trans_4-like_N"/>
</dbReference>
<dbReference type="Proteomes" id="UP000286268">
    <property type="component" value="Chromosome"/>
</dbReference>
<dbReference type="Pfam" id="PF13439">
    <property type="entry name" value="Glyco_transf_4"/>
    <property type="match status" value="1"/>
</dbReference>
<gene>
    <name evidence="4" type="ORF">C1I91_15540</name>
</gene>